<dbReference type="InterPro" id="IPR037523">
    <property type="entry name" value="VOC_core"/>
</dbReference>
<proteinExistence type="predicted"/>
<dbReference type="Proteomes" id="UP000183642">
    <property type="component" value="Unassembled WGS sequence"/>
</dbReference>
<dbReference type="InterPro" id="IPR029068">
    <property type="entry name" value="Glyas_Bleomycin-R_OHBP_Dase"/>
</dbReference>
<dbReference type="EMBL" id="FOWE01000005">
    <property type="protein sequence ID" value="SFO24114.1"/>
    <property type="molecule type" value="Genomic_DNA"/>
</dbReference>
<dbReference type="InterPro" id="IPR004360">
    <property type="entry name" value="Glyas_Fos-R_dOase_dom"/>
</dbReference>
<reference evidence="3" key="1">
    <citation type="submission" date="2016-10" db="EMBL/GenBank/DDBJ databases">
        <authorList>
            <person name="Varghese N."/>
            <person name="Submissions S."/>
        </authorList>
    </citation>
    <scope>NUCLEOTIDE SEQUENCE [LARGE SCALE GENOMIC DNA]</scope>
    <source>
        <strain evidence="3">DSM 43161</strain>
    </source>
</reference>
<keyword evidence="3" id="KW-1185">Reference proteome</keyword>
<dbReference type="RefSeq" id="WP_075013559.1">
    <property type="nucleotide sequence ID" value="NZ_FOWE01000005.1"/>
</dbReference>
<feature type="domain" description="VOC" evidence="1">
    <location>
        <begin position="7"/>
        <end position="114"/>
    </location>
</feature>
<dbReference type="OrthoDB" id="4565236at2"/>
<name>A0A1I5FK57_9ACTN</name>
<dbReference type="SUPFAM" id="SSF54593">
    <property type="entry name" value="Glyoxalase/Bleomycin resistance protein/Dihydroxybiphenyl dioxygenase"/>
    <property type="match status" value="1"/>
</dbReference>
<evidence type="ECO:0000313" key="3">
    <source>
        <dbReference type="Proteomes" id="UP000183642"/>
    </source>
</evidence>
<evidence type="ECO:0000313" key="2">
    <source>
        <dbReference type="EMBL" id="SFO24114.1"/>
    </source>
</evidence>
<dbReference type="AlphaFoldDB" id="A0A1I5FK57"/>
<gene>
    <name evidence="2" type="ORF">SAMN05660359_02167</name>
</gene>
<sequence>MPLQLLGLRTAVHPAPDLDAAKRWWSEQLGTAPYFDEPFYVGFDVAGYELGLLPGADPADGVLTYWGVDDVPAAVAQLLAAGATGHVAPADVGGGIVTATVRTPGGSVLGLIHNPHFRAGG</sequence>
<accession>A0A1I5FK57</accession>
<evidence type="ECO:0000259" key="1">
    <source>
        <dbReference type="PROSITE" id="PS51819"/>
    </source>
</evidence>
<dbReference type="Pfam" id="PF00903">
    <property type="entry name" value="Glyoxalase"/>
    <property type="match status" value="1"/>
</dbReference>
<dbReference type="Gene3D" id="3.10.180.10">
    <property type="entry name" value="2,3-Dihydroxybiphenyl 1,2-Dioxygenase, domain 1"/>
    <property type="match status" value="1"/>
</dbReference>
<organism evidence="2 3">
    <name type="scientific">Geodermatophilus obscurus</name>
    <dbReference type="NCBI Taxonomy" id="1861"/>
    <lineage>
        <taxon>Bacteria</taxon>
        <taxon>Bacillati</taxon>
        <taxon>Actinomycetota</taxon>
        <taxon>Actinomycetes</taxon>
        <taxon>Geodermatophilales</taxon>
        <taxon>Geodermatophilaceae</taxon>
        <taxon>Geodermatophilus</taxon>
    </lineage>
</organism>
<dbReference type="PROSITE" id="PS51819">
    <property type="entry name" value="VOC"/>
    <property type="match status" value="1"/>
</dbReference>
<protein>
    <recommendedName>
        <fullName evidence="1">VOC domain-containing protein</fullName>
    </recommendedName>
</protein>